<gene>
    <name evidence="6" type="ORF">B0H67DRAFT_487084</name>
</gene>
<protein>
    <submittedName>
        <fullName evidence="6">P-loop containing nucleoside triphosphate hydrolase protein</fullName>
    </submittedName>
</protein>
<dbReference type="GO" id="GO:0000266">
    <property type="term" value="P:mitochondrial fission"/>
    <property type="evidence" value="ECO:0007669"/>
    <property type="project" value="TreeGrafter"/>
</dbReference>
<dbReference type="InterPro" id="IPR022812">
    <property type="entry name" value="Dynamin"/>
</dbReference>
<dbReference type="GO" id="GO:0048312">
    <property type="term" value="P:intracellular distribution of mitochondria"/>
    <property type="evidence" value="ECO:0007669"/>
    <property type="project" value="TreeGrafter"/>
</dbReference>
<dbReference type="GO" id="GO:0006897">
    <property type="term" value="P:endocytosis"/>
    <property type="evidence" value="ECO:0007669"/>
    <property type="project" value="TreeGrafter"/>
</dbReference>
<name>A0AA40AP95_9PEZI</name>
<comment type="caution">
    <text evidence="6">The sequence shown here is derived from an EMBL/GenBank/DDBJ whole genome shotgun (WGS) entry which is preliminary data.</text>
</comment>
<dbReference type="Proteomes" id="UP001172102">
    <property type="component" value="Unassembled WGS sequence"/>
</dbReference>
<feature type="domain" description="Dynamin-type G" evidence="5">
    <location>
        <begin position="35"/>
        <end position="319"/>
    </location>
</feature>
<dbReference type="PRINTS" id="PR00195">
    <property type="entry name" value="DYNAMIN"/>
</dbReference>
<dbReference type="InterPro" id="IPR001401">
    <property type="entry name" value="Dynamin_GTPase"/>
</dbReference>
<dbReference type="AlphaFoldDB" id="A0AA40AP95"/>
<dbReference type="GO" id="GO:0003924">
    <property type="term" value="F:GTPase activity"/>
    <property type="evidence" value="ECO:0007669"/>
    <property type="project" value="InterPro"/>
</dbReference>
<keyword evidence="7" id="KW-1185">Reference proteome</keyword>
<evidence type="ECO:0000259" key="4">
    <source>
        <dbReference type="PROSITE" id="PS51388"/>
    </source>
</evidence>
<dbReference type="FunFam" id="3.40.50.300:FF:001425">
    <property type="entry name" value="Dynamin GTPase, putative"/>
    <property type="match status" value="1"/>
</dbReference>
<accession>A0AA40AP95</accession>
<dbReference type="InterPro" id="IPR045063">
    <property type="entry name" value="Dynamin_N"/>
</dbReference>
<dbReference type="PROSITE" id="PS51718">
    <property type="entry name" value="G_DYNAMIN_2"/>
    <property type="match status" value="1"/>
</dbReference>
<reference evidence="6" key="1">
    <citation type="submission" date="2023-06" db="EMBL/GenBank/DDBJ databases">
        <title>Genome-scale phylogeny and comparative genomics of the fungal order Sordariales.</title>
        <authorList>
            <consortium name="Lawrence Berkeley National Laboratory"/>
            <person name="Hensen N."/>
            <person name="Bonometti L."/>
            <person name="Westerberg I."/>
            <person name="Brannstrom I.O."/>
            <person name="Guillou S."/>
            <person name="Cros-Aarteil S."/>
            <person name="Calhoun S."/>
            <person name="Haridas S."/>
            <person name="Kuo A."/>
            <person name="Mondo S."/>
            <person name="Pangilinan J."/>
            <person name="Riley R."/>
            <person name="Labutti K."/>
            <person name="Andreopoulos B."/>
            <person name="Lipzen A."/>
            <person name="Chen C."/>
            <person name="Yanf M."/>
            <person name="Daum C."/>
            <person name="Ng V."/>
            <person name="Clum A."/>
            <person name="Steindorff A."/>
            <person name="Ohm R."/>
            <person name="Martin F."/>
            <person name="Silar P."/>
            <person name="Natvig D."/>
            <person name="Lalanne C."/>
            <person name="Gautier V."/>
            <person name="Ament-Velasquez S.L."/>
            <person name="Kruys A."/>
            <person name="Hutchinson M.I."/>
            <person name="Powell A.J."/>
            <person name="Barry K."/>
            <person name="Miller A.N."/>
            <person name="Grigoriev I.V."/>
            <person name="Debuchy R."/>
            <person name="Gladieux P."/>
            <person name="Thoren M.H."/>
            <person name="Johannesson H."/>
        </authorList>
    </citation>
    <scope>NUCLEOTIDE SEQUENCE</scope>
    <source>
        <strain evidence="6">SMH4607-1</strain>
    </source>
</reference>
<dbReference type="GO" id="GO:0005739">
    <property type="term" value="C:mitochondrion"/>
    <property type="evidence" value="ECO:0007669"/>
    <property type="project" value="TreeGrafter"/>
</dbReference>
<sequence>MVAFESDSLSKLCSADQIKLLDSIDHLRLQGINNYVSLPQIIVCGDQSSGKSSVLEAISGVAFPVKSNLCTRFPTELVLRRTPHVSASVSIVPHGSRSESEQKALRGFQEKLEGFGDLPDVMERAKLAMGISTHGKAFAKDILRVEITGPGHPHLTIVDLPGLIHSETKHQTASDVELIQDVVQGYMKEPRCIILAVISAKNDFANQVVLKLARAIDKTGHRTLGVITKPDTLVPGSPSETLYVSLARNQEVEFRLGWHVLRNMDSEKGVSTLTERDAQEVDFFREGAWTALPLASLGIAKLRGRLSKVLLGQIASELPSLIDEIDGKFTACHDQLEKLGEPRSSTEEQRMYLYHLSQSFQSLVKASVDGTYNDRFFVDAKTEPGYQRRIRAVVQNLNEDFASDISLRGHYREITEATESESPTVSIPLQSRHPKPTEPIKMARSEFITHIEHLMRRTRGRELPGIFNPMIISDLFLEQSKPWESIAREHVKTVCDSARCFLDLVVTHIADVSTAKSLQREICDPALNDLRKSLDEKIGEFLKPHQEGHPITYNHYFTEALESVRRESVEKATSRVLEAYFGVNISAQTYIGGTHYNLDDLVSKLTACHDREPDVDKFAAKEALDCMTAYYKVALKRFIDDVAIEVIEAKLVSTLHTILEPVCIFKMPDDQVSRIAGESEESRTQREQLTKQLGVLKKGLETCKRFVGLRIGGGEHQGDSQNV</sequence>
<keyword evidence="6" id="KW-0378">Hydrolase</keyword>
<keyword evidence="2" id="KW-0342">GTP-binding</keyword>
<dbReference type="InterPro" id="IPR000375">
    <property type="entry name" value="Dynamin_stalk"/>
</dbReference>
<dbReference type="SMART" id="SM00053">
    <property type="entry name" value="DYNc"/>
    <property type="match status" value="1"/>
</dbReference>
<dbReference type="InterPro" id="IPR030381">
    <property type="entry name" value="G_DYNAMIN_dom"/>
</dbReference>
<dbReference type="PANTHER" id="PTHR11566">
    <property type="entry name" value="DYNAMIN"/>
    <property type="match status" value="1"/>
</dbReference>
<evidence type="ECO:0000256" key="1">
    <source>
        <dbReference type="ARBA" id="ARBA00022741"/>
    </source>
</evidence>
<evidence type="ECO:0000256" key="3">
    <source>
        <dbReference type="SAM" id="MobiDB-lite"/>
    </source>
</evidence>
<feature type="region of interest" description="Disordered" evidence="3">
    <location>
        <begin position="417"/>
        <end position="436"/>
    </location>
</feature>
<dbReference type="PROSITE" id="PS51388">
    <property type="entry name" value="GED"/>
    <property type="match status" value="1"/>
</dbReference>
<dbReference type="InterPro" id="IPR027417">
    <property type="entry name" value="P-loop_NTPase"/>
</dbReference>
<organism evidence="6 7">
    <name type="scientific">Lasiosphaeris hirsuta</name>
    <dbReference type="NCBI Taxonomy" id="260670"/>
    <lineage>
        <taxon>Eukaryota</taxon>
        <taxon>Fungi</taxon>
        <taxon>Dikarya</taxon>
        <taxon>Ascomycota</taxon>
        <taxon>Pezizomycotina</taxon>
        <taxon>Sordariomycetes</taxon>
        <taxon>Sordariomycetidae</taxon>
        <taxon>Sordariales</taxon>
        <taxon>Lasiosphaeriaceae</taxon>
        <taxon>Lasiosphaeris</taxon>
    </lineage>
</organism>
<dbReference type="GO" id="GO:0016020">
    <property type="term" value="C:membrane"/>
    <property type="evidence" value="ECO:0007669"/>
    <property type="project" value="TreeGrafter"/>
</dbReference>
<dbReference type="GO" id="GO:0008017">
    <property type="term" value="F:microtubule binding"/>
    <property type="evidence" value="ECO:0007669"/>
    <property type="project" value="TreeGrafter"/>
</dbReference>
<dbReference type="SUPFAM" id="SSF52540">
    <property type="entry name" value="P-loop containing nucleoside triphosphate hydrolases"/>
    <property type="match status" value="1"/>
</dbReference>
<feature type="compositionally biased region" description="Polar residues" evidence="3">
    <location>
        <begin position="420"/>
        <end position="429"/>
    </location>
</feature>
<proteinExistence type="predicted"/>
<dbReference type="InterPro" id="IPR020850">
    <property type="entry name" value="GED_dom"/>
</dbReference>
<dbReference type="Gene3D" id="3.40.50.300">
    <property type="entry name" value="P-loop containing nucleotide triphosphate hydrolases"/>
    <property type="match status" value="1"/>
</dbReference>
<evidence type="ECO:0000256" key="2">
    <source>
        <dbReference type="ARBA" id="ARBA00023134"/>
    </source>
</evidence>
<feature type="domain" description="GED" evidence="4">
    <location>
        <begin position="620"/>
        <end position="711"/>
    </location>
</feature>
<dbReference type="Pfam" id="PF01031">
    <property type="entry name" value="Dynamin_M"/>
    <property type="match status" value="1"/>
</dbReference>
<dbReference type="Pfam" id="PF00350">
    <property type="entry name" value="Dynamin_N"/>
    <property type="match status" value="1"/>
</dbReference>
<dbReference type="GO" id="GO:0016559">
    <property type="term" value="P:peroxisome fission"/>
    <property type="evidence" value="ECO:0007669"/>
    <property type="project" value="TreeGrafter"/>
</dbReference>
<dbReference type="CDD" id="cd08771">
    <property type="entry name" value="DLP_1"/>
    <property type="match status" value="1"/>
</dbReference>
<dbReference type="GO" id="GO:0005525">
    <property type="term" value="F:GTP binding"/>
    <property type="evidence" value="ECO:0007669"/>
    <property type="project" value="InterPro"/>
</dbReference>
<keyword evidence="1" id="KW-0547">Nucleotide-binding</keyword>
<dbReference type="EMBL" id="JAUKUA010000003">
    <property type="protein sequence ID" value="KAK0719412.1"/>
    <property type="molecule type" value="Genomic_DNA"/>
</dbReference>
<evidence type="ECO:0000313" key="7">
    <source>
        <dbReference type="Proteomes" id="UP001172102"/>
    </source>
</evidence>
<dbReference type="Gene3D" id="1.20.120.1240">
    <property type="entry name" value="Dynamin, middle domain"/>
    <property type="match status" value="1"/>
</dbReference>
<evidence type="ECO:0000259" key="5">
    <source>
        <dbReference type="PROSITE" id="PS51718"/>
    </source>
</evidence>
<evidence type="ECO:0000313" key="6">
    <source>
        <dbReference type="EMBL" id="KAK0719412.1"/>
    </source>
</evidence>
<dbReference type="PANTHER" id="PTHR11566:SF21">
    <property type="entry name" value="DYNAMIN RELATED PROTEIN 1, ISOFORM A"/>
    <property type="match status" value="1"/>
</dbReference>
<dbReference type="GO" id="GO:0005874">
    <property type="term" value="C:microtubule"/>
    <property type="evidence" value="ECO:0007669"/>
    <property type="project" value="TreeGrafter"/>
</dbReference>